<feature type="domain" description="OmpA-like" evidence="5">
    <location>
        <begin position="184"/>
        <end position="303"/>
    </location>
</feature>
<dbReference type="InterPro" id="IPR006665">
    <property type="entry name" value="OmpA-like"/>
</dbReference>
<dbReference type="EMBL" id="JACZDF010000002">
    <property type="protein sequence ID" value="MBD9698791.1"/>
    <property type="molecule type" value="Genomic_DNA"/>
</dbReference>
<dbReference type="RefSeq" id="WP_192278382.1">
    <property type="nucleotide sequence ID" value="NZ_JACZDF010000002.1"/>
</dbReference>
<keyword evidence="2 4" id="KW-0472">Membrane</keyword>
<dbReference type="PANTHER" id="PTHR30329:SF21">
    <property type="entry name" value="LIPOPROTEIN YIAD-RELATED"/>
    <property type="match status" value="1"/>
</dbReference>
<proteinExistence type="predicted"/>
<evidence type="ECO:0000313" key="7">
    <source>
        <dbReference type="Proteomes" id="UP000642107"/>
    </source>
</evidence>
<accession>A0ABR9DNU7</accession>
<dbReference type="InterPro" id="IPR006664">
    <property type="entry name" value="OMP_bac"/>
</dbReference>
<evidence type="ECO:0000256" key="1">
    <source>
        <dbReference type="ARBA" id="ARBA00004442"/>
    </source>
</evidence>
<evidence type="ECO:0000313" key="6">
    <source>
        <dbReference type="EMBL" id="MBD9698791.1"/>
    </source>
</evidence>
<dbReference type="CDD" id="cd07185">
    <property type="entry name" value="OmpA_C-like"/>
    <property type="match status" value="1"/>
</dbReference>
<organism evidence="6 7">
    <name type="scientific">Flavimobilis rhizosphaerae</name>
    <dbReference type="NCBI Taxonomy" id="2775421"/>
    <lineage>
        <taxon>Bacteria</taxon>
        <taxon>Bacillati</taxon>
        <taxon>Actinomycetota</taxon>
        <taxon>Actinomycetes</taxon>
        <taxon>Micrococcales</taxon>
        <taxon>Jonesiaceae</taxon>
        <taxon>Flavimobilis</taxon>
    </lineage>
</organism>
<dbReference type="Gene3D" id="3.30.1330.60">
    <property type="entry name" value="OmpA-like domain"/>
    <property type="match status" value="1"/>
</dbReference>
<keyword evidence="7" id="KW-1185">Reference proteome</keyword>
<evidence type="ECO:0000259" key="5">
    <source>
        <dbReference type="PROSITE" id="PS51123"/>
    </source>
</evidence>
<name>A0ABR9DNU7_9MICO</name>
<dbReference type="SUPFAM" id="SSF103088">
    <property type="entry name" value="OmpA-like"/>
    <property type="match status" value="1"/>
</dbReference>
<comment type="subcellular location">
    <subcellularLocation>
        <location evidence="1">Cell outer membrane</location>
    </subcellularLocation>
</comment>
<sequence length="305" mass="31236">MRPVGSVPITVTTAPDMTATIGGEVTAWVHPVQSSAAEGRSLATVEIVGGSDADPESSSFIPLFEDGPVSFEPRGLKLLDLDAGLASSPLRAGDEVAAVVDDVRLAPGGTRILTAAFPAVSSPTLSVHVPGFDIVQVPVVEQGSDHWLETAKPWAGSAALAGAFTSLEARAMSLVTKSTVEVAGDQVLVELPADVLFAFNKSNLSGKTQKVVDTAGRKIAEAAAASGEITVVGHTDDQGDAASNTTLSKARAESVAEGLRPILGAVFTVKTEGRGSSEPMVEGASEEARAANRRVEITLTGRSAN</sequence>
<dbReference type="PRINTS" id="PR01021">
    <property type="entry name" value="OMPADOMAIN"/>
</dbReference>
<evidence type="ECO:0000256" key="3">
    <source>
        <dbReference type="ARBA" id="ARBA00023237"/>
    </source>
</evidence>
<dbReference type="PANTHER" id="PTHR30329">
    <property type="entry name" value="STATOR ELEMENT OF FLAGELLAR MOTOR COMPLEX"/>
    <property type="match status" value="1"/>
</dbReference>
<keyword evidence="3" id="KW-0998">Cell outer membrane</keyword>
<evidence type="ECO:0000256" key="2">
    <source>
        <dbReference type="ARBA" id="ARBA00023136"/>
    </source>
</evidence>
<dbReference type="InterPro" id="IPR050330">
    <property type="entry name" value="Bact_OuterMem_StrucFunc"/>
</dbReference>
<comment type="caution">
    <text evidence="6">The sequence shown here is derived from an EMBL/GenBank/DDBJ whole genome shotgun (WGS) entry which is preliminary data.</text>
</comment>
<evidence type="ECO:0000256" key="4">
    <source>
        <dbReference type="PROSITE-ProRule" id="PRU00473"/>
    </source>
</evidence>
<reference evidence="6 7" key="1">
    <citation type="submission" date="2020-09" db="EMBL/GenBank/DDBJ databases">
        <title>Flavimobilis rhizosphaerae sp. nov., isolated from rhizosphere soil of Spartina alterniflora.</title>
        <authorList>
            <person name="Hanqin C."/>
        </authorList>
    </citation>
    <scope>NUCLEOTIDE SEQUENCE [LARGE SCALE GENOMIC DNA]</scope>
    <source>
        <strain evidence="6 7">GY 10621</strain>
    </source>
</reference>
<dbReference type="Pfam" id="PF00691">
    <property type="entry name" value="OmpA"/>
    <property type="match status" value="1"/>
</dbReference>
<gene>
    <name evidence="6" type="ORF">IGS67_04685</name>
</gene>
<dbReference type="InterPro" id="IPR036737">
    <property type="entry name" value="OmpA-like_sf"/>
</dbReference>
<dbReference type="PROSITE" id="PS51123">
    <property type="entry name" value="OMPA_2"/>
    <property type="match status" value="1"/>
</dbReference>
<protein>
    <submittedName>
        <fullName evidence="6">OmpA family protein</fullName>
    </submittedName>
</protein>
<dbReference type="Proteomes" id="UP000642107">
    <property type="component" value="Unassembled WGS sequence"/>
</dbReference>